<keyword evidence="2" id="KW-1185">Reference proteome</keyword>
<organism evidence="1 2">
    <name type="scientific">Aquarana catesbeiana</name>
    <name type="common">American bullfrog</name>
    <name type="synonym">Rana catesbeiana</name>
    <dbReference type="NCBI Taxonomy" id="8400"/>
    <lineage>
        <taxon>Eukaryota</taxon>
        <taxon>Metazoa</taxon>
        <taxon>Chordata</taxon>
        <taxon>Craniata</taxon>
        <taxon>Vertebrata</taxon>
        <taxon>Euteleostomi</taxon>
        <taxon>Amphibia</taxon>
        <taxon>Batrachia</taxon>
        <taxon>Anura</taxon>
        <taxon>Neobatrachia</taxon>
        <taxon>Ranoidea</taxon>
        <taxon>Ranidae</taxon>
        <taxon>Aquarana</taxon>
    </lineage>
</organism>
<gene>
    <name evidence="1" type="ORF">AB205_0114180</name>
</gene>
<evidence type="ECO:0000313" key="1">
    <source>
        <dbReference type="EMBL" id="PIO29386.1"/>
    </source>
</evidence>
<dbReference type="AlphaFoldDB" id="A0A2G9RN92"/>
<reference evidence="2" key="1">
    <citation type="journal article" date="2017" name="Nat. Commun.">
        <title>The North American bullfrog draft genome provides insight into hormonal regulation of long noncoding RNA.</title>
        <authorList>
            <person name="Hammond S.A."/>
            <person name="Warren R.L."/>
            <person name="Vandervalk B.P."/>
            <person name="Kucuk E."/>
            <person name="Khan H."/>
            <person name="Gibb E.A."/>
            <person name="Pandoh P."/>
            <person name="Kirk H."/>
            <person name="Zhao Y."/>
            <person name="Jones M."/>
            <person name="Mungall A.J."/>
            <person name="Coope R."/>
            <person name="Pleasance S."/>
            <person name="Moore R.A."/>
            <person name="Holt R.A."/>
            <person name="Round J.M."/>
            <person name="Ohora S."/>
            <person name="Walle B.V."/>
            <person name="Veldhoen N."/>
            <person name="Helbing C.C."/>
            <person name="Birol I."/>
        </authorList>
    </citation>
    <scope>NUCLEOTIDE SEQUENCE [LARGE SCALE GENOMIC DNA]</scope>
</reference>
<protein>
    <submittedName>
        <fullName evidence="1">Uncharacterized protein</fullName>
    </submittedName>
</protein>
<dbReference type="Proteomes" id="UP000228934">
    <property type="component" value="Unassembled WGS sequence"/>
</dbReference>
<evidence type="ECO:0000313" key="2">
    <source>
        <dbReference type="Proteomes" id="UP000228934"/>
    </source>
</evidence>
<name>A0A2G9RN92_AQUCT</name>
<proteinExistence type="predicted"/>
<sequence length="89" mass="10104">MLQSTLPLLSNAETLTLSGSHPWCNTQSYYIYPQFVSCVLGKFRMYALPARCSITSAPGIDWLAPAPYLLYLITVNPRKYFGYTYPFLP</sequence>
<dbReference type="EMBL" id="KV934816">
    <property type="protein sequence ID" value="PIO29386.1"/>
    <property type="molecule type" value="Genomic_DNA"/>
</dbReference>
<accession>A0A2G9RN92</accession>